<feature type="transmembrane region" description="Helical" evidence="2">
    <location>
        <begin position="123"/>
        <end position="141"/>
    </location>
</feature>
<accession>A0ABR8QIA0</accession>
<keyword evidence="2" id="KW-1133">Transmembrane helix</keyword>
<keyword evidence="2" id="KW-0812">Transmembrane</keyword>
<organism evidence="3 4">
    <name type="scientific">Cellulomonas avistercoris</name>
    <dbReference type="NCBI Taxonomy" id="2762242"/>
    <lineage>
        <taxon>Bacteria</taxon>
        <taxon>Bacillati</taxon>
        <taxon>Actinomycetota</taxon>
        <taxon>Actinomycetes</taxon>
        <taxon>Micrococcales</taxon>
        <taxon>Cellulomonadaceae</taxon>
        <taxon>Cellulomonas</taxon>
    </lineage>
</organism>
<evidence type="ECO:0000313" key="4">
    <source>
        <dbReference type="Proteomes" id="UP000604241"/>
    </source>
</evidence>
<proteinExistence type="predicted"/>
<name>A0ABR8QIA0_9CELL</name>
<evidence type="ECO:0008006" key="5">
    <source>
        <dbReference type="Google" id="ProtNLM"/>
    </source>
</evidence>
<feature type="transmembrane region" description="Helical" evidence="2">
    <location>
        <begin position="28"/>
        <end position="48"/>
    </location>
</feature>
<comment type="caution">
    <text evidence="3">The sequence shown here is derived from an EMBL/GenBank/DDBJ whole genome shotgun (WGS) entry which is preliminary data.</text>
</comment>
<feature type="transmembrane region" description="Helical" evidence="2">
    <location>
        <begin position="98"/>
        <end position="117"/>
    </location>
</feature>
<reference evidence="3 4" key="1">
    <citation type="submission" date="2020-08" db="EMBL/GenBank/DDBJ databases">
        <title>A Genomic Blueprint of the Chicken Gut Microbiome.</title>
        <authorList>
            <person name="Gilroy R."/>
            <person name="Ravi A."/>
            <person name="Getino M."/>
            <person name="Pursley I."/>
            <person name="Horton D.L."/>
            <person name="Alikhan N.-F."/>
            <person name="Baker D."/>
            <person name="Gharbi K."/>
            <person name="Hall N."/>
            <person name="Watson M."/>
            <person name="Adriaenssens E.M."/>
            <person name="Foster-Nyarko E."/>
            <person name="Jarju S."/>
            <person name="Secka A."/>
            <person name="Antonio M."/>
            <person name="Oren A."/>
            <person name="Chaudhuri R."/>
            <person name="La Ragione R.M."/>
            <person name="Hildebrand F."/>
            <person name="Pallen M.J."/>
        </authorList>
    </citation>
    <scope>NUCLEOTIDE SEQUENCE [LARGE SCALE GENOMIC DNA]</scope>
    <source>
        <strain evidence="3 4">Sa3CUA2</strain>
    </source>
</reference>
<dbReference type="EMBL" id="JACSQV010000021">
    <property type="protein sequence ID" value="MBD7920156.1"/>
    <property type="molecule type" value="Genomic_DNA"/>
</dbReference>
<feature type="region of interest" description="Disordered" evidence="1">
    <location>
        <begin position="1"/>
        <end position="20"/>
    </location>
</feature>
<feature type="transmembrane region" description="Helical" evidence="2">
    <location>
        <begin position="68"/>
        <end position="86"/>
    </location>
</feature>
<evidence type="ECO:0000313" key="3">
    <source>
        <dbReference type="EMBL" id="MBD7920156.1"/>
    </source>
</evidence>
<protein>
    <recommendedName>
        <fullName evidence="5">Lipoprotein</fullName>
    </recommendedName>
</protein>
<evidence type="ECO:0000256" key="1">
    <source>
        <dbReference type="SAM" id="MobiDB-lite"/>
    </source>
</evidence>
<feature type="transmembrane region" description="Helical" evidence="2">
    <location>
        <begin position="270"/>
        <end position="288"/>
    </location>
</feature>
<keyword evidence="2" id="KW-0472">Membrane</keyword>
<keyword evidence="4" id="KW-1185">Reference proteome</keyword>
<feature type="transmembrane region" description="Helical" evidence="2">
    <location>
        <begin position="216"/>
        <end position="235"/>
    </location>
</feature>
<dbReference type="Proteomes" id="UP000604241">
    <property type="component" value="Unassembled WGS sequence"/>
</dbReference>
<gene>
    <name evidence="3" type="ORF">H9657_17930</name>
</gene>
<sequence>MATSTHAPTQHRTATVPARPPRGPAVTFVLHLGGMAVAMLLGMLLLTPVVTALADAAGWDLSAAGPEAAALVMATTMTLGMAVWMVHRGHGPRSVGEMSAAMVLPFAIGLVPYWAGLVSGADALVVGHVLMLPAMVGVMLLRRAEYTGGHVHGPARTAWGRGVEVVAHRWPTFLALGLTFDSWVSPGIPPAWTLAVLGGEYLVIGAVRREFRRDRLLAAHVAGFVLYLGFAAVAATAPAAVAGPVVAAGWLLHVAWDVALHRAGRVTWRWFAEACIVIDLVLGVTVLLKL</sequence>
<evidence type="ECO:0000256" key="2">
    <source>
        <dbReference type="SAM" id="Phobius"/>
    </source>
</evidence>
<dbReference type="RefSeq" id="WP_191784800.1">
    <property type="nucleotide sequence ID" value="NZ_JACSQV010000021.1"/>
</dbReference>
<feature type="compositionally biased region" description="Polar residues" evidence="1">
    <location>
        <begin position="1"/>
        <end position="13"/>
    </location>
</feature>